<name>A0A2K1JPQ1_PHYPA</name>
<evidence type="ECO:0000313" key="4">
    <source>
        <dbReference type="Proteomes" id="UP000006727"/>
    </source>
</evidence>
<dbReference type="Gramene" id="Pp3c12_6780V3.1">
    <property type="protein sequence ID" value="Pp3c12_6780V3.1"/>
    <property type="gene ID" value="Pp3c12_6780"/>
</dbReference>
<reference evidence="2 4" key="1">
    <citation type="journal article" date="2008" name="Science">
        <title>The Physcomitrella genome reveals evolutionary insights into the conquest of land by plants.</title>
        <authorList>
            <person name="Rensing S."/>
            <person name="Lang D."/>
            <person name="Zimmer A."/>
            <person name="Terry A."/>
            <person name="Salamov A."/>
            <person name="Shapiro H."/>
            <person name="Nishiyama T."/>
            <person name="Perroud P.-F."/>
            <person name="Lindquist E."/>
            <person name="Kamisugi Y."/>
            <person name="Tanahashi T."/>
            <person name="Sakakibara K."/>
            <person name="Fujita T."/>
            <person name="Oishi K."/>
            <person name="Shin-I T."/>
            <person name="Kuroki Y."/>
            <person name="Toyoda A."/>
            <person name="Suzuki Y."/>
            <person name="Hashimoto A."/>
            <person name="Yamaguchi K."/>
            <person name="Sugano A."/>
            <person name="Kohara Y."/>
            <person name="Fujiyama A."/>
            <person name="Anterola A."/>
            <person name="Aoki S."/>
            <person name="Ashton N."/>
            <person name="Barbazuk W.B."/>
            <person name="Barker E."/>
            <person name="Bennetzen J."/>
            <person name="Bezanilla M."/>
            <person name="Blankenship R."/>
            <person name="Cho S.H."/>
            <person name="Dutcher S."/>
            <person name="Estelle M."/>
            <person name="Fawcett J.A."/>
            <person name="Gundlach H."/>
            <person name="Hanada K."/>
            <person name="Heyl A."/>
            <person name="Hicks K.A."/>
            <person name="Hugh J."/>
            <person name="Lohr M."/>
            <person name="Mayer K."/>
            <person name="Melkozernov A."/>
            <person name="Murata T."/>
            <person name="Nelson D."/>
            <person name="Pils B."/>
            <person name="Prigge M."/>
            <person name="Reiss B."/>
            <person name="Renner T."/>
            <person name="Rombauts S."/>
            <person name="Rushton P."/>
            <person name="Sanderfoot A."/>
            <person name="Schween G."/>
            <person name="Shiu S.-H."/>
            <person name="Stueber K."/>
            <person name="Theodoulou F.L."/>
            <person name="Tu H."/>
            <person name="Van de Peer Y."/>
            <person name="Verrier P.J."/>
            <person name="Waters E."/>
            <person name="Wood A."/>
            <person name="Yang L."/>
            <person name="Cove D."/>
            <person name="Cuming A."/>
            <person name="Hasebe M."/>
            <person name="Lucas S."/>
            <person name="Mishler D.B."/>
            <person name="Reski R."/>
            <person name="Grigoriev I."/>
            <person name="Quatrano R.S."/>
            <person name="Boore J.L."/>
        </authorList>
    </citation>
    <scope>NUCLEOTIDE SEQUENCE [LARGE SCALE GENOMIC DNA]</scope>
    <source>
        <strain evidence="3 4">cv. Gransden 2004</strain>
    </source>
</reference>
<dbReference type="Proteomes" id="UP000006727">
    <property type="component" value="Chromosome 12"/>
</dbReference>
<gene>
    <name evidence="2" type="ORF">PHYPA_015901</name>
</gene>
<evidence type="ECO:0000313" key="2">
    <source>
        <dbReference type="EMBL" id="PNR43520.1"/>
    </source>
</evidence>
<sequence length="82" mass="8923">MAQCGTLTLTAKSRGHGTSPSRCSLQLGALLQKTTKFEGANAVTATLRWQITRAFQQRAATAPTQNLATKPWRNLRLHSSTL</sequence>
<reference evidence="2 4" key="2">
    <citation type="journal article" date="2018" name="Plant J.">
        <title>The Physcomitrella patens chromosome-scale assembly reveals moss genome structure and evolution.</title>
        <authorList>
            <person name="Lang D."/>
            <person name="Ullrich K.K."/>
            <person name="Murat F."/>
            <person name="Fuchs J."/>
            <person name="Jenkins J."/>
            <person name="Haas F.B."/>
            <person name="Piednoel M."/>
            <person name="Gundlach H."/>
            <person name="Van Bel M."/>
            <person name="Meyberg R."/>
            <person name="Vives C."/>
            <person name="Morata J."/>
            <person name="Symeonidi A."/>
            <person name="Hiss M."/>
            <person name="Muchero W."/>
            <person name="Kamisugi Y."/>
            <person name="Saleh O."/>
            <person name="Blanc G."/>
            <person name="Decker E.L."/>
            <person name="van Gessel N."/>
            <person name="Grimwood J."/>
            <person name="Hayes R.D."/>
            <person name="Graham S.W."/>
            <person name="Gunter L.E."/>
            <person name="McDaniel S.F."/>
            <person name="Hoernstein S.N.W."/>
            <person name="Larsson A."/>
            <person name="Li F.W."/>
            <person name="Perroud P.F."/>
            <person name="Phillips J."/>
            <person name="Ranjan P."/>
            <person name="Rokshar D.S."/>
            <person name="Rothfels C.J."/>
            <person name="Schneider L."/>
            <person name="Shu S."/>
            <person name="Stevenson D.W."/>
            <person name="Thummler F."/>
            <person name="Tillich M."/>
            <person name="Villarreal Aguilar J.C."/>
            <person name="Widiez T."/>
            <person name="Wong G.K."/>
            <person name="Wymore A."/>
            <person name="Zhang Y."/>
            <person name="Zimmer A.D."/>
            <person name="Quatrano R.S."/>
            <person name="Mayer K.F.X."/>
            <person name="Goodstein D."/>
            <person name="Casacuberta J.M."/>
            <person name="Vandepoele K."/>
            <person name="Reski R."/>
            <person name="Cuming A.C."/>
            <person name="Tuskan G.A."/>
            <person name="Maumus F."/>
            <person name="Salse J."/>
            <person name="Schmutz J."/>
            <person name="Rensing S.A."/>
        </authorList>
    </citation>
    <scope>NUCLEOTIDE SEQUENCE [LARGE SCALE GENOMIC DNA]</scope>
    <source>
        <strain evidence="3 4">cv. Gransden 2004</strain>
    </source>
</reference>
<accession>A0A2K1JPQ1</accession>
<organism evidence="2">
    <name type="scientific">Physcomitrium patens</name>
    <name type="common">Spreading-leaved earth moss</name>
    <name type="synonym">Physcomitrella patens</name>
    <dbReference type="NCBI Taxonomy" id="3218"/>
    <lineage>
        <taxon>Eukaryota</taxon>
        <taxon>Viridiplantae</taxon>
        <taxon>Streptophyta</taxon>
        <taxon>Embryophyta</taxon>
        <taxon>Bryophyta</taxon>
        <taxon>Bryophytina</taxon>
        <taxon>Bryopsida</taxon>
        <taxon>Funariidae</taxon>
        <taxon>Funariales</taxon>
        <taxon>Funariaceae</taxon>
        <taxon>Physcomitrium</taxon>
    </lineage>
</organism>
<feature type="region of interest" description="Disordered" evidence="1">
    <location>
        <begin position="1"/>
        <end position="20"/>
    </location>
</feature>
<dbReference type="AlphaFoldDB" id="A0A2K1JPQ1"/>
<reference evidence="3" key="3">
    <citation type="submission" date="2020-12" db="UniProtKB">
        <authorList>
            <consortium name="EnsemblPlants"/>
        </authorList>
    </citation>
    <scope>IDENTIFICATION</scope>
</reference>
<evidence type="ECO:0000313" key="3">
    <source>
        <dbReference type="EnsemblPlants" id="Pp3c12_6780V3.1"/>
    </source>
</evidence>
<evidence type="ECO:0000256" key="1">
    <source>
        <dbReference type="SAM" id="MobiDB-lite"/>
    </source>
</evidence>
<dbReference type="EMBL" id="ABEU02000012">
    <property type="protein sequence ID" value="PNR43520.1"/>
    <property type="molecule type" value="Genomic_DNA"/>
</dbReference>
<proteinExistence type="predicted"/>
<keyword evidence="4" id="KW-1185">Reference proteome</keyword>
<dbReference type="InParanoid" id="A0A2K1JPQ1"/>
<dbReference type="EnsemblPlants" id="Pp3c12_6780V3.1">
    <property type="protein sequence ID" value="Pp3c12_6780V3.1"/>
    <property type="gene ID" value="Pp3c12_6780"/>
</dbReference>
<protein>
    <submittedName>
        <fullName evidence="2 3">Uncharacterized protein</fullName>
    </submittedName>
</protein>